<comment type="subcellular location">
    <subcellularLocation>
        <location evidence="1">Secreted</location>
    </subcellularLocation>
</comment>
<dbReference type="Gene3D" id="2.150.10.10">
    <property type="entry name" value="Serralysin-like metalloprotease, C-terminal"/>
    <property type="match status" value="2"/>
</dbReference>
<protein>
    <submittedName>
        <fullName evidence="3">Calcium-binding protein</fullName>
    </submittedName>
</protein>
<accession>A0ABT6CCL4</accession>
<dbReference type="Gene3D" id="3.40.390.10">
    <property type="entry name" value="Collagenase (Catalytic Domain)"/>
    <property type="match status" value="1"/>
</dbReference>
<dbReference type="RefSeq" id="WP_277274768.1">
    <property type="nucleotide sequence ID" value="NZ_JAROCY010000001.1"/>
</dbReference>
<dbReference type="PANTHER" id="PTHR38340">
    <property type="entry name" value="S-LAYER PROTEIN"/>
    <property type="match status" value="1"/>
</dbReference>
<organism evidence="3 4">
    <name type="scientific">Novosphingobium cyanobacteriorum</name>
    <dbReference type="NCBI Taxonomy" id="3024215"/>
    <lineage>
        <taxon>Bacteria</taxon>
        <taxon>Pseudomonadati</taxon>
        <taxon>Pseudomonadota</taxon>
        <taxon>Alphaproteobacteria</taxon>
        <taxon>Sphingomonadales</taxon>
        <taxon>Sphingomonadaceae</taxon>
        <taxon>Novosphingobium</taxon>
    </lineage>
</organism>
<name>A0ABT6CCL4_9SPHN</name>
<dbReference type="Proteomes" id="UP001222770">
    <property type="component" value="Unassembled WGS sequence"/>
</dbReference>
<dbReference type="SUPFAM" id="SSF55486">
    <property type="entry name" value="Metalloproteases ('zincins'), catalytic domain"/>
    <property type="match status" value="1"/>
</dbReference>
<keyword evidence="2" id="KW-0964">Secreted</keyword>
<comment type="caution">
    <text evidence="3">The sequence shown here is derived from an EMBL/GenBank/DDBJ whole genome shotgun (WGS) entry which is preliminary data.</text>
</comment>
<evidence type="ECO:0000313" key="3">
    <source>
        <dbReference type="EMBL" id="MDF8331663.1"/>
    </source>
</evidence>
<proteinExistence type="predicted"/>
<dbReference type="InterPro" id="IPR024079">
    <property type="entry name" value="MetalloPept_cat_dom_sf"/>
</dbReference>
<dbReference type="PRINTS" id="PR00313">
    <property type="entry name" value="CABNDNGRPT"/>
</dbReference>
<dbReference type="InterPro" id="IPR018511">
    <property type="entry name" value="Hemolysin-typ_Ca-bd_CS"/>
</dbReference>
<dbReference type="SUPFAM" id="SSF51120">
    <property type="entry name" value="beta-Roll"/>
    <property type="match status" value="2"/>
</dbReference>
<dbReference type="InterPro" id="IPR011049">
    <property type="entry name" value="Serralysin-like_metalloprot_C"/>
</dbReference>
<evidence type="ECO:0000256" key="2">
    <source>
        <dbReference type="ARBA" id="ARBA00022525"/>
    </source>
</evidence>
<reference evidence="3 4" key="1">
    <citation type="submission" date="2023-03" db="EMBL/GenBank/DDBJ databases">
        <title>Novosphingobium cyanobacteriorum sp. nov., isolated from a eutrophic reservoir during the Microcystis bloom period.</title>
        <authorList>
            <person name="Kang M."/>
            <person name="Le V."/>
            <person name="Ko S.-R."/>
            <person name="Lee S.-A."/>
            <person name="Ahn C.-Y."/>
        </authorList>
    </citation>
    <scope>NUCLEOTIDE SEQUENCE [LARGE SCALE GENOMIC DNA]</scope>
    <source>
        <strain evidence="3 4">HBC54</strain>
    </source>
</reference>
<dbReference type="InterPro" id="IPR001343">
    <property type="entry name" value="Hemolysn_Ca-bd"/>
</dbReference>
<dbReference type="PANTHER" id="PTHR38340:SF1">
    <property type="entry name" value="S-LAYER PROTEIN"/>
    <property type="match status" value="1"/>
</dbReference>
<gene>
    <name evidence="3" type="ORF">POM99_00480</name>
</gene>
<dbReference type="Pfam" id="PF00353">
    <property type="entry name" value="HemolysinCabind"/>
    <property type="match status" value="3"/>
</dbReference>
<keyword evidence="4" id="KW-1185">Reference proteome</keyword>
<dbReference type="PROSITE" id="PS00330">
    <property type="entry name" value="HEMOLYSIN_CALCIUM"/>
    <property type="match status" value="4"/>
</dbReference>
<sequence length="546" mass="55679">MAITPTFQMVNTAAVDQAKVDALQAVAAQAVALWGKALAGNAALTIRIEITTDVPSGRADGGWLNGTTLPKMDGFWIADGGPAYKLQGNAKAGTEPDISIRVAPDYLLNELFLDPTPATRGETPSDRTDGLAVMLHEIGHALGFTGYYDEAQNSFPAGFKTAYDYRLKIDGGAVMFDGPNVRALTGGAMPLTDNNYSHYGNSNAYPGDSNDPLLGLMNGVVYYRGYPYAIGDLDLAVLADTSLGTIRDDILDLPFLPSMRGGAGNDTISGGVADNLLQGDSGTDTISGNDGNDTLKGGAGVDTLNGGAGNDWLDGGKGADIMAGGTGNDIYLVDSTDDKVFEAVTTAPGDTTDAGGTDTVRTALSFDLSALAYVENLQLVGSTAINGTGSALANRIIGNAAANTLSGLGGRDILIGGGGDDRLFGGSGKDALTGGAGADRFVFDTALDARTNRDSIADFNHGEGDKIVLSRTVFGAVGAVGALADAAFHAAADATQAHDASDRIVYNTSTGVLYYDADGFGGAGSVAFAILKGIPALVAADLLITA</sequence>
<dbReference type="InterPro" id="IPR050557">
    <property type="entry name" value="RTX_toxin/Mannuronan_C5-epim"/>
</dbReference>
<evidence type="ECO:0000256" key="1">
    <source>
        <dbReference type="ARBA" id="ARBA00004613"/>
    </source>
</evidence>
<evidence type="ECO:0000313" key="4">
    <source>
        <dbReference type="Proteomes" id="UP001222770"/>
    </source>
</evidence>
<dbReference type="EMBL" id="JAROCY010000001">
    <property type="protein sequence ID" value="MDF8331663.1"/>
    <property type="molecule type" value="Genomic_DNA"/>
</dbReference>